<evidence type="ECO:0000313" key="2">
    <source>
        <dbReference type="EMBL" id="CDJ65078.1"/>
    </source>
</evidence>
<feature type="compositionally biased region" description="Low complexity" evidence="1">
    <location>
        <begin position="48"/>
        <end position="62"/>
    </location>
</feature>
<dbReference type="EMBL" id="HG723046">
    <property type="protein sequence ID" value="CDJ65078.1"/>
    <property type="molecule type" value="Genomic_DNA"/>
</dbReference>
<sequence>MRRFQRGKLLISASLGIKKTKTNIPKIAPKTRSFVQNQQIHSARRRPIAASAQSPAAAAAAPFPAPQTQRKSKTPNKKQKKISFGLLELGKKERTDFSIEARAEAAAQPTSTGAAENRLN</sequence>
<evidence type="ECO:0000313" key="3">
    <source>
        <dbReference type="Proteomes" id="UP000030754"/>
    </source>
</evidence>
<feature type="compositionally biased region" description="Basic residues" evidence="1">
    <location>
        <begin position="70"/>
        <end position="81"/>
    </location>
</feature>
<dbReference type="Proteomes" id="UP000030754">
    <property type="component" value="Unassembled WGS sequence"/>
</dbReference>
<evidence type="ECO:0000256" key="1">
    <source>
        <dbReference type="SAM" id="MobiDB-lite"/>
    </source>
</evidence>
<reference evidence="2" key="2">
    <citation type="submission" date="2013-10" db="EMBL/GenBank/DDBJ databases">
        <authorList>
            <person name="Aslett M."/>
        </authorList>
    </citation>
    <scope>NUCLEOTIDE SEQUENCE [LARGE SCALE GENOMIC DNA]</scope>
    <source>
        <strain evidence="2">Houghton</strain>
    </source>
</reference>
<feature type="region of interest" description="Disordered" evidence="1">
    <location>
        <begin position="36"/>
        <end position="87"/>
    </location>
</feature>
<dbReference type="VEuPathDB" id="ToxoDB:ENH_00000200"/>
<accession>U6MPU3</accession>
<proteinExistence type="predicted"/>
<dbReference type="GeneID" id="25470221"/>
<feature type="compositionally biased region" description="Polar residues" evidence="1">
    <location>
        <begin position="108"/>
        <end position="120"/>
    </location>
</feature>
<dbReference type="RefSeq" id="XP_013433545.1">
    <property type="nucleotide sequence ID" value="XM_013578091.1"/>
</dbReference>
<reference evidence="2" key="1">
    <citation type="submission" date="2013-10" db="EMBL/GenBank/DDBJ databases">
        <title>Genomic analysis of the causative agents of coccidiosis in chickens.</title>
        <authorList>
            <person name="Reid A.J."/>
            <person name="Blake D."/>
            <person name="Billington K."/>
            <person name="Browne H."/>
            <person name="Dunn M."/>
            <person name="Hung S."/>
            <person name="Kawahara F."/>
            <person name="Miranda-Saavedra D."/>
            <person name="Mourier T."/>
            <person name="Nagra H."/>
            <person name="Otto T.D."/>
            <person name="Rawlings N."/>
            <person name="Sanchez A."/>
            <person name="Sanders M."/>
            <person name="Subramaniam C."/>
            <person name="Tay Y."/>
            <person name="Dear P."/>
            <person name="Doerig C."/>
            <person name="Gruber A."/>
            <person name="Parkinson J."/>
            <person name="Shirley M."/>
            <person name="Wan K.L."/>
            <person name="Berriman M."/>
            <person name="Tomley F."/>
            <person name="Pain A."/>
        </authorList>
    </citation>
    <scope>NUCLEOTIDE SEQUENCE [LARGE SCALE GENOMIC DNA]</scope>
    <source>
        <strain evidence="2">Houghton</strain>
    </source>
</reference>
<organism evidence="2 3">
    <name type="scientific">Eimeria necatrix</name>
    <dbReference type="NCBI Taxonomy" id="51315"/>
    <lineage>
        <taxon>Eukaryota</taxon>
        <taxon>Sar</taxon>
        <taxon>Alveolata</taxon>
        <taxon>Apicomplexa</taxon>
        <taxon>Conoidasida</taxon>
        <taxon>Coccidia</taxon>
        <taxon>Eucoccidiorida</taxon>
        <taxon>Eimeriorina</taxon>
        <taxon>Eimeriidae</taxon>
        <taxon>Eimeria</taxon>
    </lineage>
</organism>
<feature type="region of interest" description="Disordered" evidence="1">
    <location>
        <begin position="100"/>
        <end position="120"/>
    </location>
</feature>
<gene>
    <name evidence="2" type="ORF">ENH_00000200</name>
</gene>
<keyword evidence="3" id="KW-1185">Reference proteome</keyword>
<protein>
    <submittedName>
        <fullName evidence="2">Uncharacterized protein</fullName>
    </submittedName>
</protein>
<dbReference type="AlphaFoldDB" id="U6MPU3"/>
<name>U6MPU3_9EIME</name>